<sequence length="425" mass="44295">MPSHAAFRSTRFALGLVAALALAACGGGGGDDEDHAHEDHDIDTAGRLAIAENGSPTLRLHDLDSANVVASFTLANSPSAVYASPGGRYALALQRTQDTTQIVDGGIWQEDHGDHDHDYKQDPRLLALRVDGPQPTHYDDRAGQAALFMDGRAATAQNASALLLTDASIGAGQVAATLPLTAPMHGFAEPNGEHLVTSALVAGATAPTQVEIYRRQGSAYSVVQRLDALCPGMHGSYTQAQTTIAGCSDGALLVRPAAGGNFAATRVTTPSGISTIAGHPALARFVGIGNSGTPSTTRFYDIDPATDAATAIAIAGWGEGRLRRAHGFDRTGRTLFVLDDQGTLYALQREAGAWTTRVTVPGAVPSMPAAAPFPAFAANGARDEVYLSDPNGRQLLVLDTGQLQIKQRVALGFTPSYLAWLGIAR</sequence>
<evidence type="ECO:0000313" key="3">
    <source>
        <dbReference type="Proteomes" id="UP000626210"/>
    </source>
</evidence>
<dbReference type="Proteomes" id="UP000626210">
    <property type="component" value="Unassembled WGS sequence"/>
</dbReference>
<dbReference type="InterPro" id="IPR011048">
    <property type="entry name" value="Haem_d1_sf"/>
</dbReference>
<keyword evidence="1" id="KW-0732">Signal</keyword>
<comment type="caution">
    <text evidence="2">The sequence shown here is derived from an EMBL/GenBank/DDBJ whole genome shotgun (WGS) entry which is preliminary data.</text>
</comment>
<keyword evidence="2" id="KW-0449">Lipoprotein</keyword>
<keyword evidence="3" id="KW-1185">Reference proteome</keyword>
<evidence type="ECO:0000313" key="2">
    <source>
        <dbReference type="EMBL" id="GHC93892.1"/>
    </source>
</evidence>
<accession>A0ABQ3G7U7</accession>
<evidence type="ECO:0000256" key="1">
    <source>
        <dbReference type="SAM" id="SignalP"/>
    </source>
</evidence>
<dbReference type="EMBL" id="BMYK01000018">
    <property type="protein sequence ID" value="GHC93892.1"/>
    <property type="molecule type" value="Genomic_DNA"/>
</dbReference>
<dbReference type="SUPFAM" id="SSF51004">
    <property type="entry name" value="C-terminal (heme d1) domain of cytochrome cd1-nitrite reductase"/>
    <property type="match status" value="1"/>
</dbReference>
<name>A0ABQ3G7U7_9BURK</name>
<organism evidence="2 3">
    <name type="scientific">Pseudorhodoferax aquiterrae</name>
    <dbReference type="NCBI Taxonomy" id="747304"/>
    <lineage>
        <taxon>Bacteria</taxon>
        <taxon>Pseudomonadati</taxon>
        <taxon>Pseudomonadota</taxon>
        <taxon>Betaproteobacteria</taxon>
        <taxon>Burkholderiales</taxon>
        <taxon>Comamonadaceae</taxon>
    </lineage>
</organism>
<gene>
    <name evidence="2" type="ORF">GCM10007320_45230</name>
</gene>
<dbReference type="RefSeq" id="WP_189689169.1">
    <property type="nucleotide sequence ID" value="NZ_BMYK01000018.1"/>
</dbReference>
<reference evidence="3" key="1">
    <citation type="journal article" date="2019" name="Int. J. Syst. Evol. Microbiol.">
        <title>The Global Catalogue of Microorganisms (GCM) 10K type strain sequencing project: providing services to taxonomists for standard genome sequencing and annotation.</title>
        <authorList>
            <consortium name="The Broad Institute Genomics Platform"/>
            <consortium name="The Broad Institute Genome Sequencing Center for Infectious Disease"/>
            <person name="Wu L."/>
            <person name="Ma J."/>
        </authorList>
    </citation>
    <scope>NUCLEOTIDE SEQUENCE [LARGE SCALE GENOMIC DNA]</scope>
    <source>
        <strain evidence="3">KCTC 23314</strain>
    </source>
</reference>
<dbReference type="Gene3D" id="2.130.10.10">
    <property type="entry name" value="YVTN repeat-like/Quinoprotein amine dehydrogenase"/>
    <property type="match status" value="1"/>
</dbReference>
<dbReference type="InterPro" id="IPR015943">
    <property type="entry name" value="WD40/YVTN_repeat-like_dom_sf"/>
</dbReference>
<feature type="chain" id="PRO_5047324219" evidence="1">
    <location>
        <begin position="24"/>
        <end position="425"/>
    </location>
</feature>
<protein>
    <submittedName>
        <fullName evidence="2">Lipoprotein</fullName>
    </submittedName>
</protein>
<proteinExistence type="predicted"/>
<feature type="signal peptide" evidence="1">
    <location>
        <begin position="1"/>
        <end position="23"/>
    </location>
</feature>